<evidence type="ECO:0000256" key="7">
    <source>
        <dbReference type="ARBA" id="ARBA00022737"/>
    </source>
</evidence>
<reference evidence="19" key="3">
    <citation type="submission" date="2023-05" db="EMBL/GenBank/DDBJ databases">
        <authorList>
            <person name="Smith C.H."/>
        </authorList>
    </citation>
    <scope>NUCLEOTIDE SEQUENCE</scope>
    <source>
        <strain evidence="19">CHS0354</strain>
        <tissue evidence="19">Mantle</tissue>
    </source>
</reference>
<proteinExistence type="inferred from homology"/>
<dbReference type="AlphaFoldDB" id="A0AAE0VYS3"/>
<gene>
    <name evidence="19" type="ORF">CHS0354_020571</name>
</gene>
<keyword evidence="6" id="KW-0678">Repressor</keyword>
<dbReference type="GO" id="GO:0045727">
    <property type="term" value="P:positive regulation of translation"/>
    <property type="evidence" value="ECO:0007669"/>
    <property type="project" value="TreeGrafter"/>
</dbReference>
<evidence type="ECO:0000313" key="19">
    <source>
        <dbReference type="EMBL" id="KAK3594914.1"/>
    </source>
</evidence>
<organism evidence="19 20">
    <name type="scientific">Potamilus streckersoni</name>
    <dbReference type="NCBI Taxonomy" id="2493646"/>
    <lineage>
        <taxon>Eukaryota</taxon>
        <taxon>Metazoa</taxon>
        <taxon>Spiralia</taxon>
        <taxon>Lophotrochozoa</taxon>
        <taxon>Mollusca</taxon>
        <taxon>Bivalvia</taxon>
        <taxon>Autobranchia</taxon>
        <taxon>Heteroconchia</taxon>
        <taxon>Palaeoheterodonta</taxon>
        <taxon>Unionida</taxon>
        <taxon>Unionoidea</taxon>
        <taxon>Unionidae</taxon>
        <taxon>Ambleminae</taxon>
        <taxon>Lampsilini</taxon>
        <taxon>Potamilus</taxon>
    </lineage>
</organism>
<dbReference type="FunFam" id="3.30.1370.10:FF:000054">
    <property type="entry name" value="Fragile X mental retardation protein 1"/>
    <property type="match status" value="1"/>
</dbReference>
<evidence type="ECO:0000256" key="12">
    <source>
        <dbReference type="ARBA" id="ARBA00023273"/>
    </source>
</evidence>
<dbReference type="Pfam" id="PF17904">
    <property type="entry name" value="KH_9"/>
    <property type="match status" value="1"/>
</dbReference>
<dbReference type="Pfam" id="PF00013">
    <property type="entry name" value="KH_1"/>
    <property type="match status" value="3"/>
</dbReference>
<accession>A0AAE0VYS3</accession>
<dbReference type="FunFam" id="2.30.30.140:FF:000002">
    <property type="entry name" value="Fragile X mental retardation 1, isoform CRA_e"/>
    <property type="match status" value="1"/>
</dbReference>
<evidence type="ECO:0000256" key="4">
    <source>
        <dbReference type="ARBA" id="ARBA00006633"/>
    </source>
</evidence>
<feature type="coiled-coil region" evidence="16">
    <location>
        <begin position="492"/>
        <end position="549"/>
    </location>
</feature>
<evidence type="ECO:0000256" key="17">
    <source>
        <dbReference type="SAM" id="MobiDB-lite"/>
    </source>
</evidence>
<dbReference type="CDD" id="cd20402">
    <property type="entry name" value="Tudor_Agenet_FMRP-like_rpt1"/>
    <property type="match status" value="1"/>
</dbReference>
<feature type="domain" description="Agenet-like" evidence="18">
    <location>
        <begin position="4"/>
        <end position="50"/>
    </location>
</feature>
<dbReference type="CDD" id="cd22425">
    <property type="entry name" value="KH_I_FMR1_FXR_rpt1"/>
    <property type="match status" value="1"/>
</dbReference>
<evidence type="ECO:0000256" key="5">
    <source>
        <dbReference type="ARBA" id="ARBA00022490"/>
    </source>
</evidence>
<dbReference type="GO" id="GO:0048513">
    <property type="term" value="P:animal organ development"/>
    <property type="evidence" value="ECO:0007669"/>
    <property type="project" value="TreeGrafter"/>
</dbReference>
<dbReference type="GO" id="GO:0048170">
    <property type="term" value="P:positive regulation of long-term neuronal synaptic plasticity"/>
    <property type="evidence" value="ECO:0007669"/>
    <property type="project" value="TreeGrafter"/>
</dbReference>
<evidence type="ECO:0000256" key="13">
    <source>
        <dbReference type="ARBA" id="ARBA00023274"/>
    </source>
</evidence>
<feature type="compositionally biased region" description="Basic residues" evidence="17">
    <location>
        <begin position="408"/>
        <end position="417"/>
    </location>
</feature>
<dbReference type="PROSITE" id="PS51641">
    <property type="entry name" value="AGENET_LIKE"/>
    <property type="match status" value="2"/>
</dbReference>
<dbReference type="CDD" id="cd22427">
    <property type="entry name" value="KH_I_FMR1_FXR_rpt3"/>
    <property type="match status" value="1"/>
</dbReference>
<keyword evidence="13" id="KW-0687">Ribonucleoprotein</keyword>
<dbReference type="InterPro" id="IPR004087">
    <property type="entry name" value="KH_dom"/>
</dbReference>
<dbReference type="EMBL" id="JAEAOA010001253">
    <property type="protein sequence ID" value="KAK3594914.1"/>
    <property type="molecule type" value="Genomic_DNA"/>
</dbReference>
<dbReference type="GO" id="GO:0043488">
    <property type="term" value="P:regulation of mRNA stability"/>
    <property type="evidence" value="ECO:0007669"/>
    <property type="project" value="TreeGrafter"/>
</dbReference>
<dbReference type="PROSITE" id="PS50084">
    <property type="entry name" value="KH_TYPE_1"/>
    <property type="match status" value="4"/>
</dbReference>
<dbReference type="InterPro" id="IPR041560">
    <property type="entry name" value="Tudor_FRM1"/>
</dbReference>
<evidence type="ECO:0000256" key="1">
    <source>
        <dbReference type="ARBA" id="ARBA00004210"/>
    </source>
</evidence>
<dbReference type="GO" id="GO:0045182">
    <property type="term" value="F:translation regulator activity"/>
    <property type="evidence" value="ECO:0007669"/>
    <property type="project" value="TreeGrafter"/>
</dbReference>
<dbReference type="InterPro" id="IPR004088">
    <property type="entry name" value="KH_dom_type_1"/>
</dbReference>
<keyword evidence="11" id="KW-0770">Synapse</keyword>
<evidence type="ECO:0000256" key="6">
    <source>
        <dbReference type="ARBA" id="ARBA00022491"/>
    </source>
</evidence>
<keyword evidence="12" id="KW-0966">Cell projection</keyword>
<dbReference type="Gene3D" id="2.30.30.140">
    <property type="match status" value="2"/>
</dbReference>
<dbReference type="GO" id="GO:0005634">
    <property type="term" value="C:nucleus"/>
    <property type="evidence" value="ECO:0007669"/>
    <property type="project" value="TreeGrafter"/>
</dbReference>
<name>A0AAE0VYS3_9BIVA</name>
<evidence type="ECO:0000256" key="9">
    <source>
        <dbReference type="ARBA" id="ARBA00022884"/>
    </source>
</evidence>
<keyword evidence="7" id="KW-0677">Repeat</keyword>
<dbReference type="InterPro" id="IPR040472">
    <property type="entry name" value="FMRP_KH0"/>
</dbReference>
<dbReference type="InterPro" id="IPR040148">
    <property type="entry name" value="FMR1"/>
</dbReference>
<evidence type="ECO:0000256" key="14">
    <source>
        <dbReference type="ARBA" id="ARBA00034103"/>
    </source>
</evidence>
<evidence type="ECO:0000313" key="20">
    <source>
        <dbReference type="Proteomes" id="UP001195483"/>
    </source>
</evidence>
<comment type="subcellular location">
    <subcellularLocation>
        <location evidence="3">Cell projection</location>
        <location evidence="3">Neuron projection</location>
    </subcellularLocation>
    <subcellularLocation>
        <location evidence="1">Cytoplasm</location>
        <location evidence="1">Stress granule</location>
    </subcellularLocation>
    <subcellularLocation>
        <location evidence="2">Perikaryon</location>
    </subcellularLocation>
    <subcellularLocation>
        <location evidence="14">Synapse</location>
    </subcellularLocation>
</comment>
<dbReference type="Proteomes" id="UP001195483">
    <property type="component" value="Unassembled WGS sequence"/>
</dbReference>
<dbReference type="GO" id="GO:0003730">
    <property type="term" value="F:mRNA 3'-UTR binding"/>
    <property type="evidence" value="ECO:0007669"/>
    <property type="project" value="TreeGrafter"/>
</dbReference>
<dbReference type="SMART" id="SM00322">
    <property type="entry name" value="KH"/>
    <property type="match status" value="4"/>
</dbReference>
<evidence type="ECO:0000256" key="15">
    <source>
        <dbReference type="PROSITE-ProRule" id="PRU00117"/>
    </source>
</evidence>
<feature type="compositionally biased region" description="Basic and acidic residues" evidence="17">
    <location>
        <begin position="390"/>
        <end position="404"/>
    </location>
</feature>
<dbReference type="GO" id="GO:1990904">
    <property type="term" value="C:ribonucleoprotein complex"/>
    <property type="evidence" value="ECO:0007669"/>
    <property type="project" value="UniProtKB-KW"/>
</dbReference>
<dbReference type="InterPro" id="IPR036612">
    <property type="entry name" value="KH_dom_type_1_sf"/>
</dbReference>
<dbReference type="GO" id="GO:0010494">
    <property type="term" value="C:cytoplasmic stress granule"/>
    <property type="evidence" value="ECO:0007669"/>
    <property type="project" value="UniProtKB-SubCell"/>
</dbReference>
<keyword evidence="9 15" id="KW-0694">RNA-binding</keyword>
<feature type="region of interest" description="Disordered" evidence="17">
    <location>
        <begin position="373"/>
        <end position="428"/>
    </location>
</feature>
<reference evidence="19" key="1">
    <citation type="journal article" date="2021" name="Genome Biol. Evol.">
        <title>A High-Quality Reference Genome for a Parasitic Bivalve with Doubly Uniparental Inheritance (Bivalvia: Unionida).</title>
        <authorList>
            <person name="Smith C.H."/>
        </authorList>
    </citation>
    <scope>NUCLEOTIDE SEQUENCE</scope>
    <source>
        <strain evidence="19">CHS0354</strain>
    </source>
</reference>
<dbReference type="GO" id="GO:0043005">
    <property type="term" value="C:neuron projection"/>
    <property type="evidence" value="ECO:0007669"/>
    <property type="project" value="UniProtKB-SubCell"/>
</dbReference>
<evidence type="ECO:0000256" key="16">
    <source>
        <dbReference type="SAM" id="Coils"/>
    </source>
</evidence>
<dbReference type="GO" id="GO:0043204">
    <property type="term" value="C:perikaryon"/>
    <property type="evidence" value="ECO:0007669"/>
    <property type="project" value="UniProtKB-SubCell"/>
</dbReference>
<dbReference type="GO" id="GO:0098793">
    <property type="term" value="C:presynapse"/>
    <property type="evidence" value="ECO:0007669"/>
    <property type="project" value="GOC"/>
</dbReference>
<evidence type="ECO:0000256" key="10">
    <source>
        <dbReference type="ARBA" id="ARBA00022902"/>
    </source>
</evidence>
<dbReference type="PANTHER" id="PTHR10603">
    <property type="entry name" value="FRAGILE X MENTAL RETARDATION SYNDROME-RELATED PROTEIN"/>
    <property type="match status" value="1"/>
</dbReference>
<dbReference type="PANTHER" id="PTHR10603:SF7">
    <property type="entry name" value="FRAGILE X MESSENGER RIBONUCLEOPROTEIN 1 HOMOLOG"/>
    <property type="match status" value="1"/>
</dbReference>
<evidence type="ECO:0000256" key="3">
    <source>
        <dbReference type="ARBA" id="ARBA00004487"/>
    </source>
</evidence>
<dbReference type="SUPFAM" id="SSF54791">
    <property type="entry name" value="Eukaryotic type KH-domain (KH-domain type I)"/>
    <property type="match status" value="4"/>
</dbReference>
<dbReference type="Pfam" id="PF18336">
    <property type="entry name" value="Tudor_FRX1"/>
    <property type="match status" value="1"/>
</dbReference>
<keyword evidence="5" id="KW-0963">Cytoplasm</keyword>
<evidence type="ECO:0000256" key="11">
    <source>
        <dbReference type="ARBA" id="ARBA00023018"/>
    </source>
</evidence>
<dbReference type="Gene3D" id="3.30.1370.10">
    <property type="entry name" value="K Homology domain, type 1"/>
    <property type="match status" value="4"/>
</dbReference>
<evidence type="ECO:0000256" key="2">
    <source>
        <dbReference type="ARBA" id="ARBA00004484"/>
    </source>
</evidence>
<dbReference type="GO" id="GO:0051028">
    <property type="term" value="P:mRNA transport"/>
    <property type="evidence" value="ECO:0007669"/>
    <property type="project" value="TreeGrafter"/>
</dbReference>
<reference evidence="19" key="2">
    <citation type="journal article" date="2021" name="Genome Biol. Evol.">
        <title>Developing a high-quality reference genome for a parasitic bivalve with doubly uniparental inheritance (Bivalvia: Unionida).</title>
        <authorList>
            <person name="Smith C.H."/>
        </authorList>
    </citation>
    <scope>NUCLEOTIDE SEQUENCE</scope>
    <source>
        <strain evidence="19">CHS0354</strain>
        <tissue evidence="19">Mantle</tissue>
    </source>
</reference>
<dbReference type="GO" id="GO:0099577">
    <property type="term" value="P:regulation of translation at presynapse, modulating synaptic transmission"/>
    <property type="evidence" value="ECO:0007669"/>
    <property type="project" value="TreeGrafter"/>
</dbReference>
<comment type="caution">
    <text evidence="19">The sequence shown here is derived from an EMBL/GenBank/DDBJ whole genome shotgun (WGS) entry which is preliminary data.</text>
</comment>
<comment type="similarity">
    <text evidence="4">Belongs to the FMR1 family.</text>
</comment>
<dbReference type="CDD" id="cd22426">
    <property type="entry name" value="KH_I_FMR1_FXR_rpt2"/>
    <property type="match status" value="1"/>
</dbReference>
<sequence length="716" mass="81981">MDDLAVEVRGSNGAYYKAFVKNIFQDDVTVSFENEWQPDQRTKFTNVRLPPEARIGDRVDFKESEQIEVYSKCSEEEQCGWWQARIKMFRGEFAVVEYIGWEKQYTDIVPMDRIRIQNANPPITKDTFSKFVLHIPSNLKEFCQDESVHSEFKKHCGASCVVFCPEESTLVVLSRKESVIRRASMMSDMYVKNLRQKVLLKKRTEKCIKKLQSIKIRSGYLEEFTVQEGLMGLAIGTHGANIQQAQRIEGITGIELNKESCTFKVHGETEESVKKARSMLEYAEDLFHVPRDLVGKIIGKNGRNIQDIVDKSGLVRVKTEGDNENETPREEVPFIFVGTMESISNAKILLDYNLDHLKEVEWLRKEKLGKDQELKSMSGSQLVPYFTPPSEKRESNDQHSDENGGRGGPRRRRRRRRNYETKGLCDDSTNLNLQHGGLLEQRTEETIQNIHVSPVIQKDDVLVTDIPRVISPKSSSAKDNIDGFLVAASGTVFDADEEEEAIKKKLEEIESRKKEILKSRKKEELKKKLEEAEKELARLEKDKHLTELKKDPESTSRHAYSDKIKKSQGTNIRSGYLEEFSVQKHLMGLAVGTHGANIQRAQRIQGIIAIDRKKDSCFFKVYGETEESVKKARHILEYAENLLYVPRYLVSKILGKDGQNMQDIIDKSGVASVKIEGDSERKMPREEGQVPFIIVGRVENISKARALIEQKLQDDE</sequence>
<feature type="domain" description="Agenet-like" evidence="18">
    <location>
        <begin position="57"/>
        <end position="117"/>
    </location>
</feature>
<dbReference type="FunFam" id="3.30.1370.10:FF:000004">
    <property type="entry name" value="Fragile X mental retardation 1, isoform CRA_e"/>
    <property type="match status" value="1"/>
</dbReference>
<keyword evidence="20" id="KW-1185">Reference proteome</keyword>
<keyword evidence="8" id="KW-0810">Translation regulation</keyword>
<keyword evidence="16" id="KW-0175">Coiled coil</keyword>
<keyword evidence="10" id="KW-0524">Neurogenesis</keyword>
<protein>
    <recommendedName>
        <fullName evidence="18">Agenet-like domain-containing protein</fullName>
    </recommendedName>
</protein>
<evidence type="ECO:0000259" key="18">
    <source>
        <dbReference type="PROSITE" id="PS51641"/>
    </source>
</evidence>
<evidence type="ECO:0000256" key="8">
    <source>
        <dbReference type="ARBA" id="ARBA00022845"/>
    </source>
</evidence>
<dbReference type="GO" id="GO:0007399">
    <property type="term" value="P:nervous system development"/>
    <property type="evidence" value="ECO:0007669"/>
    <property type="project" value="UniProtKB-KW"/>
</dbReference>